<keyword evidence="2" id="KW-1185">Reference proteome</keyword>
<protein>
    <submittedName>
        <fullName evidence="1">Uncharacterized protein</fullName>
    </submittedName>
</protein>
<dbReference type="AlphaFoldDB" id="A0A420EP29"/>
<evidence type="ECO:0000313" key="1">
    <source>
        <dbReference type="EMBL" id="RKF22432.1"/>
    </source>
</evidence>
<sequence length="348" mass="38662">MSHAESGTVGRLLIDSEAAADLSLGQVRDAVLPLIRSNIYRVDIDKQAIEIDGPDVSHQLIDPDLEDGLRWLGVGSGARSRFDFREQRSRLLLALEDSWCGVFLASHLATLRSEEPLTIIHLDDHTDMMSTLLVVEQSADGSSALEDPLTGVPFDPASPADWHSAITSGAITIGSFLTPFFALDRIVEVFHLKADLEKAETFAVAPQAVDHDLLAGYRFHAIELCDIAANANPKRLYRRSNDAHELLIQLAEDRRAAIHIDLDYFLNDYNGNAWQVGEIDVVAMRKCALARLDHFFSALDRSGISIACWMIGVSPGFCSARHWRFLIEEIERRITDLEASPARHRTRG</sequence>
<comment type="caution">
    <text evidence="1">The sequence shown here is derived from an EMBL/GenBank/DDBJ whole genome shotgun (WGS) entry which is preliminary data.</text>
</comment>
<evidence type="ECO:0000313" key="2">
    <source>
        <dbReference type="Proteomes" id="UP000284395"/>
    </source>
</evidence>
<dbReference type="Proteomes" id="UP000284395">
    <property type="component" value="Unassembled WGS sequence"/>
</dbReference>
<dbReference type="EMBL" id="RAPF01000002">
    <property type="protein sequence ID" value="RKF22432.1"/>
    <property type="molecule type" value="Genomic_DNA"/>
</dbReference>
<organism evidence="1 2">
    <name type="scientific">Altericroceibacterium spongiae</name>
    <dbReference type="NCBI Taxonomy" id="2320269"/>
    <lineage>
        <taxon>Bacteria</taxon>
        <taxon>Pseudomonadati</taxon>
        <taxon>Pseudomonadota</taxon>
        <taxon>Alphaproteobacteria</taxon>
        <taxon>Sphingomonadales</taxon>
        <taxon>Erythrobacteraceae</taxon>
        <taxon>Altericroceibacterium</taxon>
    </lineage>
</organism>
<reference evidence="1 2" key="1">
    <citation type="submission" date="2018-09" db="EMBL/GenBank/DDBJ databases">
        <title>Altererythrobacter spongiae sp. nov., isolated from a marine sponge.</title>
        <authorList>
            <person name="Zhuang L."/>
            <person name="Luo L."/>
        </authorList>
    </citation>
    <scope>NUCLEOTIDE SEQUENCE [LARGE SCALE GENOMIC DNA]</scope>
    <source>
        <strain evidence="1 2">HN-Y73</strain>
    </source>
</reference>
<proteinExistence type="predicted"/>
<accession>A0A420EP29</accession>
<dbReference type="OrthoDB" id="581720at2"/>
<gene>
    <name evidence="1" type="ORF">D6851_04170</name>
</gene>
<name>A0A420EP29_9SPHN</name>